<accession>A0A2N5GFW1</accession>
<evidence type="ECO:0000313" key="4">
    <source>
        <dbReference type="Proteomes" id="UP000235114"/>
    </source>
</evidence>
<dbReference type="OrthoDB" id="2428257at2"/>
<name>A0A2N5GFW1_9BACI</name>
<evidence type="ECO:0000313" key="2">
    <source>
        <dbReference type="EMBL" id="PLS00845.1"/>
    </source>
</evidence>
<gene>
    <name evidence="1" type="ORF">CU635_21865</name>
    <name evidence="2" type="ORF">CVD25_00585</name>
</gene>
<dbReference type="Proteomes" id="UP000234951">
    <property type="component" value="Unassembled WGS sequence"/>
</dbReference>
<organism evidence="1 3">
    <name type="scientific">Bacillus canaveralius</name>
    <dbReference type="NCBI Taxonomy" id="1403243"/>
    <lineage>
        <taxon>Bacteria</taxon>
        <taxon>Bacillati</taxon>
        <taxon>Bacillota</taxon>
        <taxon>Bacilli</taxon>
        <taxon>Bacillales</taxon>
        <taxon>Bacillaceae</taxon>
        <taxon>Bacillus</taxon>
    </lineage>
</organism>
<reference evidence="2 4" key="2">
    <citation type="submission" date="2017-12" db="EMBL/GenBank/DDBJ databases">
        <title>Comparative Functional Genomics of Dry Heat Resistant strains isolated from the Viking Spacecraft.</title>
        <authorList>
            <person name="Seuylemezian A."/>
            <person name="Cooper K."/>
            <person name="Vaishampayan P."/>
        </authorList>
    </citation>
    <scope>NUCLEOTIDE SEQUENCE [LARGE SCALE GENOMIC DNA]</scope>
    <source>
        <strain evidence="2 4">ATCC 29669</strain>
    </source>
</reference>
<dbReference type="RefSeq" id="WP_101579488.1">
    <property type="nucleotide sequence ID" value="NZ_PGVA01000082.1"/>
</dbReference>
<evidence type="ECO:0000313" key="1">
    <source>
        <dbReference type="EMBL" id="PLR79654.1"/>
    </source>
</evidence>
<reference evidence="1 3" key="1">
    <citation type="submission" date="2017-11" db="EMBL/GenBank/DDBJ databases">
        <title>Comparitive Functional Genomics of Dry Heat Resistant strains isolated from the Viking Spacecraft.</title>
        <authorList>
            <person name="Seuylemezian A."/>
            <person name="Cooper K."/>
            <person name="Vaishampayan P."/>
        </authorList>
    </citation>
    <scope>NUCLEOTIDE SEQUENCE [LARGE SCALE GENOMIC DNA]</scope>
    <source>
        <strain evidence="1 3">M4.6</strain>
    </source>
</reference>
<dbReference type="AlphaFoldDB" id="A0A2N5GFW1"/>
<comment type="caution">
    <text evidence="1">The sequence shown here is derived from an EMBL/GenBank/DDBJ whole genome shotgun (WGS) entry which is preliminary data.</text>
</comment>
<dbReference type="EMBL" id="PGVD01000002">
    <property type="protein sequence ID" value="PLS00845.1"/>
    <property type="molecule type" value="Genomic_DNA"/>
</dbReference>
<protein>
    <submittedName>
        <fullName evidence="1">Uncharacterized protein</fullName>
    </submittedName>
</protein>
<evidence type="ECO:0000313" key="3">
    <source>
        <dbReference type="Proteomes" id="UP000234951"/>
    </source>
</evidence>
<keyword evidence="4" id="KW-1185">Reference proteome</keyword>
<dbReference type="Proteomes" id="UP000235114">
    <property type="component" value="Unassembled WGS sequence"/>
</dbReference>
<dbReference type="EMBL" id="PGVA01000082">
    <property type="protein sequence ID" value="PLR79654.1"/>
    <property type="molecule type" value="Genomic_DNA"/>
</dbReference>
<sequence>MQKFQLSYYFEGDLSVARVIEAEDQAEAIQQLKDNTGLIEFTDSEDTYHFFDTKDVKLFSVKKIL</sequence>
<proteinExistence type="predicted"/>